<sequence>MHTQQQRQPPRCREGGGGLTGSADPDRYRPTRHRNHGHRREAEHRAIGADLLGAGQPRRQQVEAFREAVLVAVQAGAEHLQVDPRAAARDPEIQPAAGQLVEQHRLLRQRHRVAVGQNARRGTYPQPMGAAEQMAGERQRGRARSV</sequence>
<evidence type="ECO:0000256" key="1">
    <source>
        <dbReference type="SAM" id="MobiDB-lite"/>
    </source>
</evidence>
<dbReference type="Proteomes" id="UP000642748">
    <property type="component" value="Unassembled WGS sequence"/>
</dbReference>
<keyword evidence="3" id="KW-1185">Reference proteome</keyword>
<proteinExistence type="predicted"/>
<feature type="region of interest" description="Disordered" evidence="1">
    <location>
        <begin position="116"/>
        <end position="146"/>
    </location>
</feature>
<dbReference type="AlphaFoldDB" id="A0A8J3R1S3"/>
<gene>
    <name evidence="2" type="ORF">Raf01_83760</name>
</gene>
<feature type="region of interest" description="Disordered" evidence="1">
    <location>
        <begin position="1"/>
        <end position="48"/>
    </location>
</feature>
<comment type="caution">
    <text evidence="2">The sequence shown here is derived from an EMBL/GenBank/DDBJ whole genome shotgun (WGS) entry which is preliminary data.</text>
</comment>
<evidence type="ECO:0000313" key="2">
    <source>
        <dbReference type="EMBL" id="GIH20204.1"/>
    </source>
</evidence>
<protein>
    <submittedName>
        <fullName evidence="2">Uncharacterized protein</fullName>
    </submittedName>
</protein>
<organism evidence="2 3">
    <name type="scientific">Rugosimonospora africana</name>
    <dbReference type="NCBI Taxonomy" id="556532"/>
    <lineage>
        <taxon>Bacteria</taxon>
        <taxon>Bacillati</taxon>
        <taxon>Actinomycetota</taxon>
        <taxon>Actinomycetes</taxon>
        <taxon>Micromonosporales</taxon>
        <taxon>Micromonosporaceae</taxon>
        <taxon>Rugosimonospora</taxon>
    </lineage>
</organism>
<accession>A0A8J3R1S3</accession>
<feature type="compositionally biased region" description="Basic residues" evidence="1">
    <location>
        <begin position="30"/>
        <end position="39"/>
    </location>
</feature>
<reference evidence="2" key="1">
    <citation type="submission" date="2021-01" db="EMBL/GenBank/DDBJ databases">
        <title>Whole genome shotgun sequence of Rugosimonospora africana NBRC 104875.</title>
        <authorList>
            <person name="Komaki H."/>
            <person name="Tamura T."/>
        </authorList>
    </citation>
    <scope>NUCLEOTIDE SEQUENCE</scope>
    <source>
        <strain evidence="2">NBRC 104875</strain>
    </source>
</reference>
<evidence type="ECO:0000313" key="3">
    <source>
        <dbReference type="Proteomes" id="UP000642748"/>
    </source>
</evidence>
<name>A0A8J3R1S3_9ACTN</name>
<dbReference type="EMBL" id="BONZ01000090">
    <property type="protein sequence ID" value="GIH20204.1"/>
    <property type="molecule type" value="Genomic_DNA"/>
</dbReference>